<dbReference type="EMBL" id="JBFYGN010000008">
    <property type="protein sequence ID" value="MEX8193104.1"/>
    <property type="molecule type" value="Genomic_DNA"/>
</dbReference>
<feature type="transmembrane region" description="Helical" evidence="1">
    <location>
        <begin position="5"/>
        <end position="25"/>
    </location>
</feature>
<feature type="domain" description="Sulfatase N-terminal" evidence="2">
    <location>
        <begin position="209"/>
        <end position="468"/>
    </location>
</feature>
<reference evidence="3 4" key="1">
    <citation type="journal article" date="2013" name="Int. J. Syst. Evol. Microbiol.">
        <title>Comamonas guangdongensis sp. nov., isolated from subterranean forest sediment, and emended description of the genus Comamonas.</title>
        <authorList>
            <person name="Zhang J."/>
            <person name="Wang Y."/>
            <person name="Zhou S."/>
            <person name="Wu C."/>
            <person name="He J."/>
            <person name="Li F."/>
        </authorList>
    </citation>
    <scope>NUCLEOTIDE SEQUENCE [LARGE SCALE GENOMIC DNA]</scope>
    <source>
        <strain evidence="3 4">CCTCC AB2011133</strain>
    </source>
</reference>
<comment type="caution">
    <text evidence="3">The sequence shown here is derived from an EMBL/GenBank/DDBJ whole genome shotgun (WGS) entry which is preliminary data.</text>
</comment>
<keyword evidence="1" id="KW-0812">Transmembrane</keyword>
<dbReference type="Gene3D" id="3.40.720.10">
    <property type="entry name" value="Alkaline Phosphatase, subunit A"/>
    <property type="match status" value="1"/>
</dbReference>
<evidence type="ECO:0000256" key="1">
    <source>
        <dbReference type="SAM" id="Phobius"/>
    </source>
</evidence>
<accession>A0ABV3ZW51</accession>
<evidence type="ECO:0000313" key="3">
    <source>
        <dbReference type="EMBL" id="MEX8193104.1"/>
    </source>
</evidence>
<dbReference type="InterPro" id="IPR040423">
    <property type="entry name" value="PEA_transferase"/>
</dbReference>
<gene>
    <name evidence="3" type="ORF">AB6724_09635</name>
</gene>
<feature type="transmembrane region" description="Helical" evidence="1">
    <location>
        <begin position="102"/>
        <end position="123"/>
    </location>
</feature>
<proteinExistence type="predicted"/>
<dbReference type="SUPFAM" id="SSF53649">
    <property type="entry name" value="Alkaline phosphatase-like"/>
    <property type="match status" value="1"/>
</dbReference>
<dbReference type="InterPro" id="IPR017850">
    <property type="entry name" value="Alkaline_phosphatase_core_sf"/>
</dbReference>
<dbReference type="Pfam" id="PF00884">
    <property type="entry name" value="Sulfatase"/>
    <property type="match status" value="1"/>
</dbReference>
<protein>
    <submittedName>
        <fullName evidence="3">Sulfatase-like hydrolase/transferase</fullName>
    </submittedName>
</protein>
<name>A0ABV3ZW51_9BURK</name>
<dbReference type="PANTHER" id="PTHR30443:SF2">
    <property type="entry name" value="PHOSPHOETHANOLAMINE TRANSFERASE EPTC"/>
    <property type="match status" value="1"/>
</dbReference>
<feature type="transmembrane region" description="Helical" evidence="1">
    <location>
        <begin position="60"/>
        <end position="82"/>
    </location>
</feature>
<organism evidence="3 4">
    <name type="scientific">Comamonas guangdongensis</name>
    <dbReference type="NCBI Taxonomy" id="510515"/>
    <lineage>
        <taxon>Bacteria</taxon>
        <taxon>Pseudomonadati</taxon>
        <taxon>Pseudomonadota</taxon>
        <taxon>Betaproteobacteria</taxon>
        <taxon>Burkholderiales</taxon>
        <taxon>Comamonadaceae</taxon>
        <taxon>Comamonas</taxon>
    </lineage>
</organism>
<dbReference type="PANTHER" id="PTHR30443">
    <property type="entry name" value="INNER MEMBRANE PROTEIN"/>
    <property type="match status" value="1"/>
</dbReference>
<evidence type="ECO:0000259" key="2">
    <source>
        <dbReference type="Pfam" id="PF00884"/>
    </source>
</evidence>
<sequence length="504" mass="56293">MKKSFVLRIGYLLAWVLLFTPPFLIQTTARQAGYILLSALFFFPLALYRKSLAISAGVLIFLGSLNIFHAQFLGSLIDEFAIATVMRTESHEVMEFLDLIDFTMILSLLAWVVVSSACGLFLWRHRDSQLMAFPRQNRFMKAGVGLLWVGFFLFGMATQSRAKDYLYRLRNFYPVPMVQAGVRYGEITHSIFYTPQLPAAAPEKSPVRTLVVVIGESASGQRWSMLGYDGEDTNQALRNIEHLQVQKVLANGTNTAQALPYILTGQSAADSLRNAAPSFLDLARHAGYKTFVFSNSRFFDKAEDLYAQILRRSADVYRKAGNGAHDEVMTPLLEQALADTAPYKLIVLHTYGSHPDIAKRYPASRYPGADAYNNSIRYSSDLLARWIGLIDAASDAPSAMLYVSDHGLSVPPCVDSPRHGRDRAVFEVPMAYWANAALSKIQGQDWLEHADGRLEHSTTLAPALLARAQGYEVQAAMPQLQDSRQLQIEGRPYAQLFRQDSCKP</sequence>
<keyword evidence="4" id="KW-1185">Reference proteome</keyword>
<evidence type="ECO:0000313" key="4">
    <source>
        <dbReference type="Proteomes" id="UP001561046"/>
    </source>
</evidence>
<dbReference type="RefSeq" id="WP_369338301.1">
    <property type="nucleotide sequence ID" value="NZ_JBFYGN010000008.1"/>
</dbReference>
<feature type="transmembrane region" description="Helical" evidence="1">
    <location>
        <begin position="144"/>
        <end position="162"/>
    </location>
</feature>
<dbReference type="Proteomes" id="UP001561046">
    <property type="component" value="Unassembled WGS sequence"/>
</dbReference>
<keyword evidence="1" id="KW-1133">Transmembrane helix</keyword>
<keyword evidence="1" id="KW-0472">Membrane</keyword>
<feature type="transmembrane region" description="Helical" evidence="1">
    <location>
        <begin position="31"/>
        <end position="48"/>
    </location>
</feature>
<dbReference type="InterPro" id="IPR000917">
    <property type="entry name" value="Sulfatase_N"/>
</dbReference>